<dbReference type="AlphaFoldDB" id="A0A0F9UI44"/>
<proteinExistence type="predicted"/>
<sequence>MGWSIDLIRPGLDTIFGNLKKQYTVQHVEATNPTVMVKHEGEITLSIMKRIVGMFPEFVYMNFVPNSTFPTGQSIAETH</sequence>
<organism evidence="1">
    <name type="scientific">marine sediment metagenome</name>
    <dbReference type="NCBI Taxonomy" id="412755"/>
    <lineage>
        <taxon>unclassified sequences</taxon>
        <taxon>metagenomes</taxon>
        <taxon>ecological metagenomes</taxon>
    </lineage>
</organism>
<accession>A0A0F9UI44</accession>
<dbReference type="EMBL" id="LAZR01000678">
    <property type="protein sequence ID" value="KKN60906.1"/>
    <property type="molecule type" value="Genomic_DNA"/>
</dbReference>
<protein>
    <submittedName>
        <fullName evidence="1">Uncharacterized protein</fullName>
    </submittedName>
</protein>
<name>A0A0F9UI44_9ZZZZ</name>
<evidence type="ECO:0000313" key="1">
    <source>
        <dbReference type="EMBL" id="KKN60906.1"/>
    </source>
</evidence>
<gene>
    <name evidence="1" type="ORF">LCGC14_0527050</name>
</gene>
<reference evidence="1" key="1">
    <citation type="journal article" date="2015" name="Nature">
        <title>Complex archaea that bridge the gap between prokaryotes and eukaryotes.</title>
        <authorList>
            <person name="Spang A."/>
            <person name="Saw J.H."/>
            <person name="Jorgensen S.L."/>
            <person name="Zaremba-Niedzwiedzka K."/>
            <person name="Martijn J."/>
            <person name="Lind A.E."/>
            <person name="van Eijk R."/>
            <person name="Schleper C."/>
            <person name="Guy L."/>
            <person name="Ettema T.J."/>
        </authorList>
    </citation>
    <scope>NUCLEOTIDE SEQUENCE</scope>
</reference>
<comment type="caution">
    <text evidence="1">The sequence shown here is derived from an EMBL/GenBank/DDBJ whole genome shotgun (WGS) entry which is preliminary data.</text>
</comment>